<feature type="region of interest" description="Disordered" evidence="1">
    <location>
        <begin position="111"/>
        <end position="151"/>
    </location>
</feature>
<reference evidence="2" key="1">
    <citation type="submission" date="2014-09" db="EMBL/GenBank/DDBJ databases">
        <title>Genome sequence of the luminous mushroom Mycena chlorophos for searching fungal bioluminescence genes.</title>
        <authorList>
            <person name="Tanaka Y."/>
            <person name="Kasuga D."/>
            <person name="Oba Y."/>
            <person name="Hase S."/>
            <person name="Sato K."/>
            <person name="Oba Y."/>
            <person name="Sakakibara Y."/>
        </authorList>
    </citation>
    <scope>NUCLEOTIDE SEQUENCE</scope>
</reference>
<name>A0ABQ0LB29_MYCCL</name>
<dbReference type="Proteomes" id="UP000815677">
    <property type="component" value="Unassembled WGS sequence"/>
</dbReference>
<evidence type="ECO:0000256" key="1">
    <source>
        <dbReference type="SAM" id="MobiDB-lite"/>
    </source>
</evidence>
<feature type="compositionally biased region" description="Basic and acidic residues" evidence="1">
    <location>
        <begin position="137"/>
        <end position="151"/>
    </location>
</feature>
<accession>A0ABQ0LB29</accession>
<organism evidence="2 3">
    <name type="scientific">Mycena chlorophos</name>
    <name type="common">Agaric fungus</name>
    <name type="synonym">Agaricus chlorophos</name>
    <dbReference type="NCBI Taxonomy" id="658473"/>
    <lineage>
        <taxon>Eukaryota</taxon>
        <taxon>Fungi</taxon>
        <taxon>Dikarya</taxon>
        <taxon>Basidiomycota</taxon>
        <taxon>Agaricomycotina</taxon>
        <taxon>Agaricomycetes</taxon>
        <taxon>Agaricomycetidae</taxon>
        <taxon>Agaricales</taxon>
        <taxon>Marasmiineae</taxon>
        <taxon>Mycenaceae</taxon>
        <taxon>Mycena</taxon>
    </lineage>
</organism>
<evidence type="ECO:0000313" key="3">
    <source>
        <dbReference type="Proteomes" id="UP000815677"/>
    </source>
</evidence>
<keyword evidence="3" id="KW-1185">Reference proteome</keyword>
<proteinExistence type="predicted"/>
<gene>
    <name evidence="2" type="ORF">MCHLO_05740</name>
</gene>
<evidence type="ECO:0000313" key="2">
    <source>
        <dbReference type="EMBL" id="GAT48323.1"/>
    </source>
</evidence>
<sequence length="151" mass="16244">MRTRDPSRPEALHAHAAEHVNTADTPLTTLADGLGAPIDVLPPSQRRTWESVRAPTGPTRAHEPVVVIEFGRGDGGSRSPSLPAKRGWLSVVQNHGRTSRRLLLVLASPGSHSTQKVVVHQHPHPGGQAEPAASANGDDRRRCADDPRRVK</sequence>
<dbReference type="EMBL" id="DF844460">
    <property type="protein sequence ID" value="GAT48323.1"/>
    <property type="molecule type" value="Genomic_DNA"/>
</dbReference>
<protein>
    <submittedName>
        <fullName evidence="2">Uncharacterized protein</fullName>
    </submittedName>
</protein>